<sequence length="260" mass="30386">MEELFLDFCILVKLQEITMAGPLFWNVKEEYFQEHLEGLHRYVLRLPENQQREIILSCHNLEPEKFVPDGQDLEVNFQKLKRSTLWVVDRKTVIFGREDKVIRRPHPVVQRHTVKIPSQTAPPVVPSTPPTSPRLPLTLVFRKQSTSNGISLYSVQFKDKRMQRLVEMSLKEKLEDESQEKEIPVPLKRKSCDAGSSIPVTKKPRLQMMDPRMKRFMNKKPKVLPNKGDDDKRSKELVLKARLQILERQKRMEHAGGADM</sequence>
<evidence type="ECO:0000313" key="3">
    <source>
        <dbReference type="Proteomes" id="UP001497382"/>
    </source>
</evidence>
<comment type="caution">
    <text evidence="2">The sequence shown here is derived from an EMBL/GenBank/DDBJ whole genome shotgun (WGS) entry which is preliminary data.</text>
</comment>
<gene>
    <name evidence="2" type="ORF">LARSCL_LOCUS22742</name>
</gene>
<keyword evidence="3" id="KW-1185">Reference proteome</keyword>
<evidence type="ECO:0000256" key="1">
    <source>
        <dbReference type="SAM" id="MobiDB-lite"/>
    </source>
</evidence>
<name>A0AAV2C005_9ARAC</name>
<proteinExistence type="predicted"/>
<dbReference type="EMBL" id="CAXIEN010000896">
    <property type="protein sequence ID" value="CAL1301857.1"/>
    <property type="molecule type" value="Genomic_DNA"/>
</dbReference>
<protein>
    <submittedName>
        <fullName evidence="2">Uncharacterized protein</fullName>
    </submittedName>
</protein>
<reference evidence="2 3" key="1">
    <citation type="submission" date="2024-04" db="EMBL/GenBank/DDBJ databases">
        <authorList>
            <person name="Rising A."/>
            <person name="Reimegard J."/>
            <person name="Sonavane S."/>
            <person name="Akerstrom W."/>
            <person name="Nylinder S."/>
            <person name="Hedman E."/>
            <person name="Kallberg Y."/>
        </authorList>
    </citation>
    <scope>NUCLEOTIDE SEQUENCE [LARGE SCALE GENOMIC DNA]</scope>
</reference>
<accession>A0AAV2C005</accession>
<dbReference type="AlphaFoldDB" id="A0AAV2C005"/>
<organism evidence="2 3">
    <name type="scientific">Larinioides sclopetarius</name>
    <dbReference type="NCBI Taxonomy" id="280406"/>
    <lineage>
        <taxon>Eukaryota</taxon>
        <taxon>Metazoa</taxon>
        <taxon>Ecdysozoa</taxon>
        <taxon>Arthropoda</taxon>
        <taxon>Chelicerata</taxon>
        <taxon>Arachnida</taxon>
        <taxon>Araneae</taxon>
        <taxon>Araneomorphae</taxon>
        <taxon>Entelegynae</taxon>
        <taxon>Araneoidea</taxon>
        <taxon>Araneidae</taxon>
        <taxon>Larinioides</taxon>
    </lineage>
</organism>
<dbReference type="Proteomes" id="UP001497382">
    <property type="component" value="Unassembled WGS sequence"/>
</dbReference>
<evidence type="ECO:0000313" key="2">
    <source>
        <dbReference type="EMBL" id="CAL1301857.1"/>
    </source>
</evidence>
<feature type="region of interest" description="Disordered" evidence="1">
    <location>
        <begin position="211"/>
        <end position="235"/>
    </location>
</feature>